<comment type="caution">
    <text evidence="2">The sequence shown here is derived from an EMBL/GenBank/DDBJ whole genome shotgun (WGS) entry which is preliminary data.</text>
</comment>
<proteinExistence type="predicted"/>
<protein>
    <submittedName>
        <fullName evidence="2">HK97 gp10 family phage protein</fullName>
    </submittedName>
</protein>
<feature type="region of interest" description="Disordered" evidence="1">
    <location>
        <begin position="25"/>
        <end position="45"/>
    </location>
</feature>
<evidence type="ECO:0000256" key="1">
    <source>
        <dbReference type="SAM" id="MobiDB-lite"/>
    </source>
</evidence>
<organism evidence="2 3">
    <name type="scientific">Psychrilyobacter piezotolerans</name>
    <dbReference type="NCBI Taxonomy" id="2293438"/>
    <lineage>
        <taxon>Bacteria</taxon>
        <taxon>Fusobacteriati</taxon>
        <taxon>Fusobacteriota</taxon>
        <taxon>Fusobacteriia</taxon>
        <taxon>Fusobacteriales</taxon>
        <taxon>Fusobacteriaceae</taxon>
        <taxon>Psychrilyobacter</taxon>
    </lineage>
</organism>
<feature type="compositionally biased region" description="Basic residues" evidence="1">
    <location>
        <begin position="26"/>
        <end position="45"/>
    </location>
</feature>
<sequence length="137" mass="15669">MSRNDFDDFTKDLLDLASNLDNGKEVKKHLRKEGSKLSRRQKSQIKKLVKKKTGNLLKGAKRGKVYKNKGEWTVRAYNSSPHGHLIDKGHRIVGKNGVEKGFKTGVHFLEKAEKDFADDYLADTQNFIDDMLDNHNL</sequence>
<evidence type="ECO:0000313" key="2">
    <source>
        <dbReference type="EMBL" id="REI42086.1"/>
    </source>
</evidence>
<name>A0ABX9KIP4_9FUSO</name>
<accession>A0ABX9KIP4</accession>
<dbReference type="RefSeq" id="WP_114641770.1">
    <property type="nucleotide sequence ID" value="NZ_JAACIO010000007.1"/>
</dbReference>
<dbReference type="EMBL" id="QUAJ01000006">
    <property type="protein sequence ID" value="REI42086.1"/>
    <property type="molecule type" value="Genomic_DNA"/>
</dbReference>
<evidence type="ECO:0000313" key="3">
    <source>
        <dbReference type="Proteomes" id="UP000263486"/>
    </source>
</evidence>
<dbReference type="Proteomes" id="UP000263486">
    <property type="component" value="Unassembled WGS sequence"/>
</dbReference>
<keyword evidence="3" id="KW-1185">Reference proteome</keyword>
<reference evidence="2 3" key="1">
    <citation type="submission" date="2018-08" db="EMBL/GenBank/DDBJ databases">
        <title>Draft genome sequence of Psychrilyobacter sp. strain SD5 isolated from Black Sea water.</title>
        <authorList>
            <person name="Yadav S."/>
            <person name="Villanueva L."/>
            <person name="Damste J.S.S."/>
        </authorList>
    </citation>
    <scope>NUCLEOTIDE SEQUENCE [LARGE SCALE GENOMIC DNA]</scope>
    <source>
        <strain evidence="2 3">SD5</strain>
    </source>
</reference>
<gene>
    <name evidence="2" type="ORF">DYH56_05030</name>
</gene>